<protein>
    <recommendedName>
        <fullName evidence="2">valine--tRNA ligase</fullName>
        <ecNumber evidence="2">6.1.1.9</ecNumber>
    </recommendedName>
    <alternativeName>
        <fullName evidence="8">Valyl-tRNA synthetase</fullName>
    </alternativeName>
</protein>
<keyword evidence="3" id="KW-0436">Ligase</keyword>
<dbReference type="SUPFAM" id="SSF52374">
    <property type="entry name" value="Nucleotidylyl transferase"/>
    <property type="match status" value="1"/>
</dbReference>
<proteinExistence type="inferred from homology"/>
<dbReference type="GO" id="GO:0005524">
    <property type="term" value="F:ATP binding"/>
    <property type="evidence" value="ECO:0007669"/>
    <property type="project" value="UniProtKB-KW"/>
</dbReference>
<keyword evidence="6" id="KW-0648">Protein biosynthesis</keyword>
<evidence type="ECO:0000259" key="10">
    <source>
        <dbReference type="Pfam" id="PF08264"/>
    </source>
</evidence>
<dbReference type="InterPro" id="IPR009080">
    <property type="entry name" value="tRNAsynth_Ia_anticodon-bd"/>
</dbReference>
<dbReference type="PANTHER" id="PTHR11946:SF109">
    <property type="entry name" value="VALINE--TRNA LIGASE"/>
    <property type="match status" value="1"/>
</dbReference>
<dbReference type="AlphaFoldDB" id="T1BGQ4"/>
<reference evidence="11" key="2">
    <citation type="journal article" date="2014" name="ISME J.">
        <title>Microbial stratification in low pH oxic and suboxic macroscopic growths along an acid mine drainage.</title>
        <authorList>
            <person name="Mendez-Garcia C."/>
            <person name="Mesa V."/>
            <person name="Sprenger R.R."/>
            <person name="Richter M."/>
            <person name="Diez M.S."/>
            <person name="Solano J."/>
            <person name="Bargiela R."/>
            <person name="Golyshina O.V."/>
            <person name="Manteca A."/>
            <person name="Ramos J.L."/>
            <person name="Gallego J.R."/>
            <person name="Llorente I."/>
            <person name="Martins Dos Santos V.A."/>
            <person name="Jensen O.N."/>
            <person name="Pelaez A.I."/>
            <person name="Sanchez J."/>
            <person name="Ferrer M."/>
        </authorList>
    </citation>
    <scope>NUCLEOTIDE SEQUENCE</scope>
</reference>
<keyword evidence="7 11" id="KW-0030">Aminoacyl-tRNA synthetase</keyword>
<dbReference type="SUPFAM" id="SSF47323">
    <property type="entry name" value="Anticodon-binding domain of a subclass of class I aminoacyl-tRNA synthetases"/>
    <property type="match status" value="1"/>
</dbReference>
<accession>T1BGQ4</accession>
<evidence type="ECO:0000256" key="2">
    <source>
        <dbReference type="ARBA" id="ARBA00013169"/>
    </source>
</evidence>
<name>T1BGQ4_9ZZZZ</name>
<dbReference type="Gene3D" id="3.40.50.620">
    <property type="entry name" value="HUPs"/>
    <property type="match status" value="1"/>
</dbReference>
<dbReference type="EC" id="6.1.1.9" evidence="2"/>
<comment type="caution">
    <text evidence="11">The sequence shown here is derived from an EMBL/GenBank/DDBJ whole genome shotgun (WGS) entry which is preliminary data.</text>
</comment>
<organism evidence="11">
    <name type="scientific">mine drainage metagenome</name>
    <dbReference type="NCBI Taxonomy" id="410659"/>
    <lineage>
        <taxon>unclassified sequences</taxon>
        <taxon>metagenomes</taxon>
        <taxon>ecological metagenomes</taxon>
    </lineage>
</organism>
<dbReference type="EMBL" id="AUZY01003533">
    <property type="protein sequence ID" value="EQD68827.1"/>
    <property type="molecule type" value="Genomic_DNA"/>
</dbReference>
<dbReference type="PANTHER" id="PTHR11946">
    <property type="entry name" value="VALYL-TRNA SYNTHETASES"/>
    <property type="match status" value="1"/>
</dbReference>
<dbReference type="Gene3D" id="1.10.730.10">
    <property type="entry name" value="Isoleucyl-tRNA Synthetase, Domain 1"/>
    <property type="match status" value="1"/>
</dbReference>
<dbReference type="InterPro" id="IPR014729">
    <property type="entry name" value="Rossmann-like_a/b/a_fold"/>
</dbReference>
<reference evidence="11" key="1">
    <citation type="submission" date="2013-08" db="EMBL/GenBank/DDBJ databases">
        <authorList>
            <person name="Mendez C."/>
            <person name="Richter M."/>
            <person name="Ferrer M."/>
            <person name="Sanchez J."/>
        </authorList>
    </citation>
    <scope>NUCLEOTIDE SEQUENCE</scope>
</reference>
<dbReference type="GO" id="GO:0005829">
    <property type="term" value="C:cytosol"/>
    <property type="evidence" value="ECO:0007669"/>
    <property type="project" value="TreeGrafter"/>
</dbReference>
<sequence>MLVTGRDIMFFWVARMMMAGEHFTGRAPFSDVCFTGMLRDESGRRMSKHLGNSPEPTQVMAQRGVDALRFGLLFPNPMEEDGPFGPAALDGGGNFLTKVWNLVRFTLPHVPPGTAPVAGAPPGAGGTLADRWILARYRRTAEEVDRALRDVEPSRAAAALHAFAWHDLADRYVEIVKEPLADEPTA</sequence>
<dbReference type="InterPro" id="IPR013155">
    <property type="entry name" value="M/V/L/I-tRNA-synth_anticd-bd"/>
</dbReference>
<dbReference type="GO" id="GO:0006438">
    <property type="term" value="P:valyl-tRNA aminoacylation"/>
    <property type="evidence" value="ECO:0007669"/>
    <property type="project" value="InterPro"/>
</dbReference>
<keyword evidence="4" id="KW-0547">Nucleotide-binding</keyword>
<evidence type="ECO:0000256" key="1">
    <source>
        <dbReference type="ARBA" id="ARBA00005594"/>
    </source>
</evidence>
<comment type="similarity">
    <text evidence="1">Belongs to the class-I aminoacyl-tRNA synthetase family.</text>
</comment>
<dbReference type="InterPro" id="IPR002300">
    <property type="entry name" value="aa-tRNA-synth_Ia"/>
</dbReference>
<evidence type="ECO:0000256" key="3">
    <source>
        <dbReference type="ARBA" id="ARBA00022598"/>
    </source>
</evidence>
<evidence type="ECO:0000256" key="7">
    <source>
        <dbReference type="ARBA" id="ARBA00023146"/>
    </source>
</evidence>
<dbReference type="Pfam" id="PF08264">
    <property type="entry name" value="Anticodon_1"/>
    <property type="match status" value="1"/>
</dbReference>
<dbReference type="GO" id="GO:0004832">
    <property type="term" value="F:valine-tRNA ligase activity"/>
    <property type="evidence" value="ECO:0007669"/>
    <property type="project" value="UniProtKB-EC"/>
</dbReference>
<feature type="domain" description="Methionyl/Valyl/Leucyl/Isoleucyl-tRNA synthetase anticodon-binding" evidence="10">
    <location>
        <begin position="130"/>
        <end position="183"/>
    </location>
</feature>
<evidence type="ECO:0000256" key="5">
    <source>
        <dbReference type="ARBA" id="ARBA00022840"/>
    </source>
</evidence>
<evidence type="ECO:0000313" key="11">
    <source>
        <dbReference type="EMBL" id="EQD68827.1"/>
    </source>
</evidence>
<evidence type="ECO:0000259" key="9">
    <source>
        <dbReference type="Pfam" id="PF00133"/>
    </source>
</evidence>
<evidence type="ECO:0000256" key="4">
    <source>
        <dbReference type="ARBA" id="ARBA00022741"/>
    </source>
</evidence>
<dbReference type="Pfam" id="PF00133">
    <property type="entry name" value="tRNA-synt_1"/>
    <property type="match status" value="1"/>
</dbReference>
<gene>
    <name evidence="11" type="ORF">B1B_05572</name>
</gene>
<feature type="domain" description="Aminoacyl-tRNA synthetase class Ia" evidence="9">
    <location>
        <begin position="1"/>
        <end position="73"/>
    </location>
</feature>
<evidence type="ECO:0000256" key="8">
    <source>
        <dbReference type="ARBA" id="ARBA00029936"/>
    </source>
</evidence>
<keyword evidence="5" id="KW-0067">ATP-binding</keyword>
<dbReference type="InterPro" id="IPR002303">
    <property type="entry name" value="Valyl-tRNA_ligase"/>
</dbReference>
<feature type="non-terminal residue" evidence="11">
    <location>
        <position position="186"/>
    </location>
</feature>
<evidence type="ECO:0000256" key="6">
    <source>
        <dbReference type="ARBA" id="ARBA00022917"/>
    </source>
</evidence>